<dbReference type="OMA" id="RLRVEMY"/>
<reference evidence="3" key="1">
    <citation type="submission" date="2021-01" db="EMBL/GenBank/DDBJ databases">
        <authorList>
            <consortium name="Genoscope - CEA"/>
            <person name="William W."/>
        </authorList>
    </citation>
    <scope>NUCLEOTIDE SEQUENCE</scope>
</reference>
<dbReference type="AlphaFoldDB" id="A0A8S1LMH0"/>
<evidence type="ECO:0000313" key="3">
    <source>
        <dbReference type="EMBL" id="CAD8067361.1"/>
    </source>
</evidence>
<feature type="coiled-coil region" evidence="1">
    <location>
        <begin position="337"/>
        <end position="823"/>
    </location>
</feature>
<feature type="coiled-coil region" evidence="1">
    <location>
        <begin position="62"/>
        <end position="218"/>
    </location>
</feature>
<name>A0A8S1LMH0_PARPR</name>
<feature type="coiled-coil region" evidence="1">
    <location>
        <begin position="242"/>
        <end position="283"/>
    </location>
</feature>
<accession>A0A8S1LMH0</accession>
<comment type="caution">
    <text evidence="3">The sequence shown here is derived from an EMBL/GenBank/DDBJ whole genome shotgun (WGS) entry which is preliminary data.</text>
</comment>
<keyword evidence="4" id="KW-1185">Reference proteome</keyword>
<evidence type="ECO:0000313" key="4">
    <source>
        <dbReference type="Proteomes" id="UP000688137"/>
    </source>
</evidence>
<dbReference type="Proteomes" id="UP000688137">
    <property type="component" value="Unassembled WGS sequence"/>
</dbReference>
<gene>
    <name evidence="3" type="ORF">PPRIM_AZ9-3.1.T0400246</name>
</gene>
<feature type="coiled-coil region" evidence="1">
    <location>
        <begin position="848"/>
        <end position="960"/>
    </location>
</feature>
<protein>
    <submittedName>
        <fullName evidence="3">Uncharacterized protein</fullName>
    </submittedName>
</protein>
<evidence type="ECO:0000256" key="2">
    <source>
        <dbReference type="SAM" id="MobiDB-lite"/>
    </source>
</evidence>
<dbReference type="EMBL" id="CAJJDM010000039">
    <property type="protein sequence ID" value="CAD8067361.1"/>
    <property type="molecule type" value="Genomic_DNA"/>
</dbReference>
<evidence type="ECO:0000256" key="1">
    <source>
        <dbReference type="SAM" id="Coils"/>
    </source>
</evidence>
<feature type="region of interest" description="Disordered" evidence="2">
    <location>
        <begin position="1041"/>
        <end position="1085"/>
    </location>
</feature>
<keyword evidence="1" id="KW-0175">Coiled coil</keyword>
<proteinExistence type="predicted"/>
<organism evidence="3 4">
    <name type="scientific">Paramecium primaurelia</name>
    <dbReference type="NCBI Taxonomy" id="5886"/>
    <lineage>
        <taxon>Eukaryota</taxon>
        <taxon>Sar</taxon>
        <taxon>Alveolata</taxon>
        <taxon>Ciliophora</taxon>
        <taxon>Intramacronucleata</taxon>
        <taxon>Oligohymenophorea</taxon>
        <taxon>Peniculida</taxon>
        <taxon>Parameciidae</taxon>
        <taxon>Paramecium</taxon>
    </lineage>
</organism>
<sequence>MSGFTHYKIETIEQRGEGYPSQRSIQQYGNTQIKNEEYRIQVSSPITEQIVITDQSSFQKIIEAKEREITNLRESVKSLNNQIQDQLKELEIWKNKYRQLQSEKGLSRITTTGQQQNDWELQQLREEVNKLRQENNEYKFKLERNVNVNVVSNSFEVNQLKQQIISLEEQLRSKQQSFTQYTSYNNNSQEIIQLKDQIRILTQENEDLIKAKNLLNQQFQQSQIQWQQSAFRSTQNQDFDQSKALQNERDDLRRKLKVQEDRIVELQQEIQRLNFNCDSYIQEIQQSQLRLTSKNQNSEIEGYLKRISALQHEVLVWQDRYKAKEVQELSYAQEQKVTQKDNQILFLQDRIKQYEIQMDQLRLEIDKQRKDFDGYRATYESRRTDQGEVESLKRKIAEMESDIQILIADLQERDQRISITQNEYEEEIRILKNQSQVQYQSEINKLKEEREKYRIDYERLSNDYMNIQRQSEQYKSNSYEVDSLKQRIIELEQQLRNTTNQYQSLQGQYSQLQIQSQQQQQSQYSVINIKEDYQKLQSQYTLLQQENMQLKQQKQQIESNSYQYKNIQSDYQALQDRYNQSLNEIQQLNEQVRKYRNEYDSLNQNYIQFQRDSEIKFSQTNNKELEIMKSRISQYEQQIQQLRNQLSSQESQLEQQFKERLRVEMYQIEQKVNSQGMMEYQQLQTKYNQLKTQYDQLQYRYQEQNNEIMVIKEKSTRESQFETQSLKDQLQQYKQTNMQLNQDITILKEQIQKYRMDFEQANQKYVMIQRESEMNKQNIGEIEKLMARIRELDFDCQQKNQQINKLQMEMRNQEIGIRNELEQQFISRLMIERQNLESKLQTQSQGETQNLQYQLKSLQQELTQYKQRYSQLEQQFNQSKIEITQIRSQQSTVNLDQVKQFQLRITELEHENQTLNVEIERQRNIRKEQENKIQVLITNITNYESRLHILEQENARLETKAKKQIIIDKPSDQYIVNQLLGQQSQQVKTNIITTTTNVQNVQGSGIVTRQSGMNQISQVPSSYNQYYDQHRLQSQNEIKQSQFSQRMQSPQPQVSNYLSPDKNFQTQKITTTKSVKQAIMSSANQ</sequence>